<organism evidence="2 3">
    <name type="scientific">Mycobacteroides abscessus</name>
    <dbReference type="NCBI Taxonomy" id="36809"/>
    <lineage>
        <taxon>Bacteria</taxon>
        <taxon>Bacillati</taxon>
        <taxon>Actinomycetota</taxon>
        <taxon>Actinomycetes</taxon>
        <taxon>Mycobacteriales</taxon>
        <taxon>Mycobacteriaceae</taxon>
        <taxon>Mycobacteroides</taxon>
    </lineage>
</organism>
<reference evidence="2 3" key="1">
    <citation type="submission" date="2018-08" db="EMBL/GenBank/DDBJ databases">
        <title>Linezolid Resistance in Mycobacterium abscessus: MIC Distribution and Comprehensive Investigation of Resistance Mechanisms.</title>
        <authorList>
            <person name="Ye M."/>
            <person name="Xu L."/>
            <person name="Zou Y."/>
            <person name="Li B."/>
            <person name="Guo Q."/>
            <person name="Zhang Y."/>
            <person name="Zhan M."/>
            <person name="Xu B."/>
            <person name="Yu F."/>
            <person name="Zhang Z."/>
            <person name="Chu H."/>
        </authorList>
    </citation>
    <scope>NUCLEOTIDE SEQUENCE [LARGE SCALE GENOMIC DNA]</scope>
    <source>
        <strain evidence="2 3">G143</strain>
    </source>
</reference>
<dbReference type="SUPFAM" id="SSF56349">
    <property type="entry name" value="DNA breaking-rejoining enzymes"/>
    <property type="match status" value="1"/>
</dbReference>
<dbReference type="EMBL" id="QXBN01000046">
    <property type="protein sequence ID" value="RIT28708.1"/>
    <property type="molecule type" value="Genomic_DNA"/>
</dbReference>
<dbReference type="InterPro" id="IPR011010">
    <property type="entry name" value="DNA_brk_join_enz"/>
</dbReference>
<dbReference type="Gene3D" id="1.10.443.10">
    <property type="entry name" value="Intergrase catalytic core"/>
    <property type="match status" value="1"/>
</dbReference>
<evidence type="ECO:0000313" key="3">
    <source>
        <dbReference type="Proteomes" id="UP000284557"/>
    </source>
</evidence>
<protein>
    <recommendedName>
        <fullName evidence="4">Phage integrase family protein</fullName>
    </recommendedName>
</protein>
<proteinExistence type="predicted"/>
<dbReference type="AlphaFoldDB" id="A0ABD7HGC9"/>
<comment type="caution">
    <text evidence="2">The sequence shown here is derived from an EMBL/GenBank/DDBJ whole genome shotgun (WGS) entry which is preliminary data.</text>
</comment>
<evidence type="ECO:0008006" key="4">
    <source>
        <dbReference type="Google" id="ProtNLM"/>
    </source>
</evidence>
<dbReference type="Proteomes" id="UP000284557">
    <property type="component" value="Unassembled WGS sequence"/>
</dbReference>
<gene>
    <name evidence="2" type="ORF">D2E76_26910</name>
</gene>
<dbReference type="InterPro" id="IPR013762">
    <property type="entry name" value="Integrase-like_cat_sf"/>
</dbReference>
<keyword evidence="1" id="KW-0233">DNA recombination</keyword>
<name>A0ABD7HGC9_9MYCO</name>
<evidence type="ECO:0000313" key="2">
    <source>
        <dbReference type="EMBL" id="RIT28708.1"/>
    </source>
</evidence>
<evidence type="ECO:0000256" key="1">
    <source>
        <dbReference type="ARBA" id="ARBA00023172"/>
    </source>
</evidence>
<dbReference type="GO" id="GO:0006310">
    <property type="term" value="P:DNA recombination"/>
    <property type="evidence" value="ECO:0007669"/>
    <property type="project" value="UniProtKB-KW"/>
</dbReference>
<accession>A0ABD7HGC9</accession>
<sequence>MPADEWDAIESFVLAAATDCDGKVPMSARTAVQFASRIARWALRSGLPLEREVVFRRSTIGLYIQHECASQPKSTRNTYRSRLLRMGEVLAPAHQDDALPGLVRDSEIRPYSAAEQTAWRSWADGQRTRARRQDAKVLLALSIGAGLSGGEISEVRYKNITVDAEGVLIQVAGERARVVPVLAPWEDILVAVAHLDCEPEEFVFRPTARRPNPNVVNHFTKKDDHLPSTYRMRTTWMVTQLIAGVPVKALINAAGVQSFTSFERCISYLTEPDPILSRRLLRGTEVARV</sequence>